<evidence type="ECO:0000313" key="17">
    <source>
        <dbReference type="Proteomes" id="UP000053257"/>
    </source>
</evidence>
<dbReference type="Pfam" id="PF25147">
    <property type="entry name" value="Ribophorin_II_C"/>
    <property type="match status" value="1"/>
</dbReference>
<evidence type="ECO:0000256" key="12">
    <source>
        <dbReference type="SAM" id="Phobius"/>
    </source>
</evidence>
<evidence type="ECO:0000256" key="4">
    <source>
        <dbReference type="ARBA" id="ARBA00009038"/>
    </source>
</evidence>
<dbReference type="InterPro" id="IPR008814">
    <property type="entry name" value="Swp1"/>
</dbReference>
<comment type="pathway">
    <text evidence="3">Protein modification; protein glycosylation.</text>
</comment>
<organism evidence="16 17">
    <name type="scientific">Phlebiopsis gigantea (strain 11061_1 CR5-6)</name>
    <name type="common">White-rot fungus</name>
    <name type="synonym">Peniophora gigantea</name>
    <dbReference type="NCBI Taxonomy" id="745531"/>
    <lineage>
        <taxon>Eukaryota</taxon>
        <taxon>Fungi</taxon>
        <taxon>Dikarya</taxon>
        <taxon>Basidiomycota</taxon>
        <taxon>Agaricomycotina</taxon>
        <taxon>Agaricomycetes</taxon>
        <taxon>Polyporales</taxon>
        <taxon>Phanerochaetaceae</taxon>
        <taxon>Phlebiopsis</taxon>
    </lineage>
</organism>
<feature type="signal peptide" evidence="13">
    <location>
        <begin position="1"/>
        <end position="19"/>
    </location>
</feature>
<dbReference type="InterPro" id="IPR056790">
    <property type="entry name" value="Ribophorin_II_C"/>
</dbReference>
<dbReference type="GO" id="GO:0006487">
    <property type="term" value="P:protein N-linked glycosylation"/>
    <property type="evidence" value="ECO:0007669"/>
    <property type="project" value="TreeGrafter"/>
</dbReference>
<protein>
    <recommendedName>
        <fullName evidence="11">Ribophorin II</fullName>
    </recommendedName>
    <alternativeName>
        <fullName evidence="10">Ribophorin-2</fullName>
    </alternativeName>
</protein>
<keyword evidence="9 12" id="KW-0472">Membrane</keyword>
<reference evidence="16 17" key="1">
    <citation type="journal article" date="2014" name="PLoS Genet.">
        <title>Analysis of the Phlebiopsis gigantea genome, transcriptome and secretome provides insight into its pioneer colonization strategies of wood.</title>
        <authorList>
            <person name="Hori C."/>
            <person name="Ishida T."/>
            <person name="Igarashi K."/>
            <person name="Samejima M."/>
            <person name="Suzuki H."/>
            <person name="Master E."/>
            <person name="Ferreira P."/>
            <person name="Ruiz-Duenas F.J."/>
            <person name="Held B."/>
            <person name="Canessa P."/>
            <person name="Larrondo L.F."/>
            <person name="Schmoll M."/>
            <person name="Druzhinina I.S."/>
            <person name="Kubicek C.P."/>
            <person name="Gaskell J.A."/>
            <person name="Kersten P."/>
            <person name="St John F."/>
            <person name="Glasner J."/>
            <person name="Sabat G."/>
            <person name="Splinter BonDurant S."/>
            <person name="Syed K."/>
            <person name="Yadav J."/>
            <person name="Mgbeahuruike A.C."/>
            <person name="Kovalchuk A."/>
            <person name="Asiegbu F.O."/>
            <person name="Lackner G."/>
            <person name="Hoffmeister D."/>
            <person name="Rencoret J."/>
            <person name="Gutierrez A."/>
            <person name="Sun H."/>
            <person name="Lindquist E."/>
            <person name="Barry K."/>
            <person name="Riley R."/>
            <person name="Grigoriev I.V."/>
            <person name="Henrissat B."/>
            <person name="Kues U."/>
            <person name="Berka R.M."/>
            <person name="Martinez A.T."/>
            <person name="Covert S.F."/>
            <person name="Blanchette R.A."/>
            <person name="Cullen D."/>
        </authorList>
    </citation>
    <scope>NUCLEOTIDE SEQUENCE [LARGE SCALE GENOMIC DNA]</scope>
    <source>
        <strain evidence="16 17">11061_1 CR5-6</strain>
    </source>
</reference>
<feature type="chain" id="PRO_5044254668" description="Ribophorin II" evidence="13">
    <location>
        <begin position="20"/>
        <end position="292"/>
    </location>
</feature>
<dbReference type="AlphaFoldDB" id="A0A0C3S705"/>
<evidence type="ECO:0000259" key="14">
    <source>
        <dbReference type="Pfam" id="PF23860"/>
    </source>
</evidence>
<dbReference type="InterPro" id="IPR055374">
    <property type="entry name" value="Ribophorin_II_3rd"/>
</dbReference>
<sequence length="292" mass="31440">MGLATLCLFSLAAVGQVLAGQLTVQSPRLSVIGKDASIVRSEPISLAAVNKAAPVHLDSTETLKLAFTVVAKDKDPNVESKNVQPHQTFVRFYEKLSGEEGVVPVRVTQNGKAKFELNLARPPAALPPTPLVQNKTNPLSVSLLLGSYSHSPFKLELFDLYLPPSQPAPEHPDEKTFHPQPEIQHTFRPAEKLPNRVISGVGALLVAGGPWILLLGLLSHITISLPYATSISILPFTLSLAAFEGLLVWYWADLKLGEVLAYGAILGLITAVTGKTALSKRGAWRVQGAQRK</sequence>
<dbReference type="OrthoDB" id="432292at2759"/>
<dbReference type="STRING" id="745531.A0A0C3S705"/>
<keyword evidence="17" id="KW-1185">Reference proteome</keyword>
<evidence type="ECO:0000256" key="10">
    <source>
        <dbReference type="ARBA" id="ARBA00030078"/>
    </source>
</evidence>
<dbReference type="HOGENOM" id="CLU_051361_1_1_1"/>
<comment type="subcellular location">
    <subcellularLocation>
        <location evidence="2">Endoplasmic reticulum membrane</location>
        <topology evidence="2">Multi-pass membrane protein</topology>
    </subcellularLocation>
</comment>
<feature type="transmembrane region" description="Helical" evidence="12">
    <location>
        <begin position="230"/>
        <end position="252"/>
    </location>
</feature>
<comment type="function">
    <text evidence="1">Subunit of the oligosaccharyl transferase (OST) complex that catalyzes the initial transfer of a defined glycan (Glc(3)Man(9)GlcNAc(2) in eukaryotes) from the lipid carrier dolichol-pyrophosphate to an asparagine residue within an Asn-X-Ser/Thr consensus motif in nascent polypeptide chains, the first step in protein N-glycosylation. N-glycosylation occurs cotranslationally and the complex associates with the Sec61 complex at the channel-forming translocon complex that mediates protein translocation across the endoplasmic reticulum (ER). All subunits are required for a maximal enzyme activity.</text>
</comment>
<dbReference type="PANTHER" id="PTHR12640:SF0">
    <property type="entry name" value="DOLICHYL-DIPHOSPHOOLIGOSACCHARIDE--PROTEIN GLYCOSYLTRANSFERASE SUBUNIT 2"/>
    <property type="match status" value="1"/>
</dbReference>
<evidence type="ECO:0000256" key="11">
    <source>
        <dbReference type="ARBA" id="ARBA00032139"/>
    </source>
</evidence>
<keyword evidence="5 12" id="KW-0812">Transmembrane</keyword>
<evidence type="ECO:0000256" key="7">
    <source>
        <dbReference type="ARBA" id="ARBA00022824"/>
    </source>
</evidence>
<evidence type="ECO:0000256" key="1">
    <source>
        <dbReference type="ARBA" id="ARBA00002791"/>
    </source>
</evidence>
<accession>A0A0C3S705</accession>
<evidence type="ECO:0000256" key="5">
    <source>
        <dbReference type="ARBA" id="ARBA00022692"/>
    </source>
</evidence>
<evidence type="ECO:0000256" key="13">
    <source>
        <dbReference type="SAM" id="SignalP"/>
    </source>
</evidence>
<keyword evidence="8 12" id="KW-1133">Transmembrane helix</keyword>
<dbReference type="Proteomes" id="UP000053257">
    <property type="component" value="Unassembled WGS sequence"/>
</dbReference>
<evidence type="ECO:0000256" key="2">
    <source>
        <dbReference type="ARBA" id="ARBA00004477"/>
    </source>
</evidence>
<proteinExistence type="inferred from homology"/>
<evidence type="ECO:0000256" key="6">
    <source>
        <dbReference type="ARBA" id="ARBA00022729"/>
    </source>
</evidence>
<dbReference type="PANTHER" id="PTHR12640">
    <property type="entry name" value="RIBOPHORIN II"/>
    <property type="match status" value="1"/>
</dbReference>
<feature type="transmembrane region" description="Helical" evidence="12">
    <location>
        <begin position="197"/>
        <end position="218"/>
    </location>
</feature>
<feature type="domain" description="Ribophorin II C-terminal" evidence="15">
    <location>
        <begin position="187"/>
        <end position="285"/>
    </location>
</feature>
<gene>
    <name evidence="16" type="ORF">PHLGIDRAFT_82347</name>
</gene>
<evidence type="ECO:0000256" key="8">
    <source>
        <dbReference type="ARBA" id="ARBA00022989"/>
    </source>
</evidence>
<dbReference type="GO" id="GO:0008250">
    <property type="term" value="C:oligosaccharyltransferase complex"/>
    <property type="evidence" value="ECO:0007669"/>
    <property type="project" value="InterPro"/>
</dbReference>
<name>A0A0C3S705_PHLG1</name>
<evidence type="ECO:0000313" key="16">
    <source>
        <dbReference type="EMBL" id="KIP12146.1"/>
    </source>
</evidence>
<keyword evidence="6 13" id="KW-0732">Signal</keyword>
<dbReference type="UniPathway" id="UPA00378"/>
<evidence type="ECO:0000259" key="15">
    <source>
        <dbReference type="Pfam" id="PF25147"/>
    </source>
</evidence>
<dbReference type="Pfam" id="PF23860">
    <property type="entry name" value="Ribophorin_II_3rd"/>
    <property type="match status" value="1"/>
</dbReference>
<evidence type="ECO:0000256" key="9">
    <source>
        <dbReference type="ARBA" id="ARBA00023136"/>
    </source>
</evidence>
<feature type="domain" description="Ribophorin II third" evidence="14">
    <location>
        <begin position="29"/>
        <end position="121"/>
    </location>
</feature>
<feature type="transmembrane region" description="Helical" evidence="12">
    <location>
        <begin position="259"/>
        <end position="278"/>
    </location>
</feature>
<dbReference type="EMBL" id="KN840441">
    <property type="protein sequence ID" value="KIP12146.1"/>
    <property type="molecule type" value="Genomic_DNA"/>
</dbReference>
<comment type="similarity">
    <text evidence="4">Belongs to the SWP1 family.</text>
</comment>
<evidence type="ECO:0000256" key="3">
    <source>
        <dbReference type="ARBA" id="ARBA00004922"/>
    </source>
</evidence>
<keyword evidence="7" id="KW-0256">Endoplasmic reticulum</keyword>